<reference evidence="6 7" key="1">
    <citation type="submission" date="2024-08" db="EMBL/GenBank/DDBJ databases">
        <title>Halobellus sp. MBLA0158 whole genome sequence.</title>
        <authorList>
            <person name="Hwang C.Y."/>
            <person name="Cho E.-S."/>
            <person name="Seo M.-J."/>
        </authorList>
    </citation>
    <scope>NUCLEOTIDE SEQUENCE [LARGE SCALE GENOMIC DNA]</scope>
    <source>
        <strain evidence="6 7">MBLA0158</strain>
    </source>
</reference>
<dbReference type="InterPro" id="IPR026371">
    <property type="entry name" value="PGF_CTERM"/>
</dbReference>
<dbReference type="GO" id="GO:0030115">
    <property type="term" value="C:S-layer"/>
    <property type="evidence" value="ECO:0007669"/>
    <property type="project" value="UniProtKB-SubCell"/>
</dbReference>
<organism evidence="6 7">
    <name type="scientific">Halobellus rubicundus</name>
    <dbReference type="NCBI Taxonomy" id="2996466"/>
    <lineage>
        <taxon>Archaea</taxon>
        <taxon>Methanobacteriati</taxon>
        <taxon>Methanobacteriota</taxon>
        <taxon>Stenosarchaea group</taxon>
        <taxon>Halobacteria</taxon>
        <taxon>Halobacteriales</taxon>
        <taxon>Haloferacaceae</taxon>
        <taxon>Halobellus</taxon>
    </lineage>
</organism>
<feature type="domain" description="PGF-CTERM archaeal protein-sorting signal" evidence="4">
    <location>
        <begin position="961"/>
        <end position="983"/>
    </location>
</feature>
<feature type="region of interest" description="Disordered" evidence="2">
    <location>
        <begin position="918"/>
        <end position="957"/>
    </location>
</feature>
<keyword evidence="3" id="KW-0472">Membrane</keyword>
<dbReference type="Proteomes" id="UP001570511">
    <property type="component" value="Unassembled WGS sequence"/>
</dbReference>
<evidence type="ECO:0000259" key="4">
    <source>
        <dbReference type="Pfam" id="PF18204"/>
    </source>
</evidence>
<dbReference type="RefSeq" id="WP_372391627.1">
    <property type="nucleotide sequence ID" value="NZ_JBGNYA010000001.1"/>
</dbReference>
<proteinExistence type="predicted"/>
<accession>A0ABD5MI70</accession>
<evidence type="ECO:0000259" key="5">
    <source>
        <dbReference type="Pfam" id="PF25162"/>
    </source>
</evidence>
<feature type="region of interest" description="Disordered" evidence="2">
    <location>
        <begin position="756"/>
        <end position="777"/>
    </location>
</feature>
<dbReference type="InterPro" id="IPR057149">
    <property type="entry name" value="DUF7827"/>
</dbReference>
<keyword evidence="7" id="KW-1185">Reference proteome</keyword>
<protein>
    <submittedName>
        <fullName evidence="6">BGTF surface domain-containing protein</fullName>
    </submittedName>
</protein>
<evidence type="ECO:0000256" key="1">
    <source>
        <dbReference type="ARBA" id="ARBA00022729"/>
    </source>
</evidence>
<evidence type="ECO:0000313" key="6">
    <source>
        <dbReference type="EMBL" id="MFA1612173.1"/>
    </source>
</evidence>
<dbReference type="NCBIfam" id="TIGR04126">
    <property type="entry name" value="PGF_CTERM"/>
    <property type="match status" value="1"/>
</dbReference>
<keyword evidence="1" id="KW-0732">Signal</keyword>
<dbReference type="Pfam" id="PF18204">
    <property type="entry name" value="PGF-CTERM"/>
    <property type="match status" value="1"/>
</dbReference>
<dbReference type="GO" id="GO:0005886">
    <property type="term" value="C:plasma membrane"/>
    <property type="evidence" value="ECO:0007669"/>
    <property type="project" value="UniProtKB-SubCell"/>
</dbReference>
<keyword evidence="3" id="KW-0812">Transmembrane</keyword>
<evidence type="ECO:0000256" key="2">
    <source>
        <dbReference type="SAM" id="MobiDB-lite"/>
    </source>
</evidence>
<evidence type="ECO:0000256" key="3">
    <source>
        <dbReference type="SAM" id="Phobius"/>
    </source>
</evidence>
<dbReference type="Pfam" id="PF25162">
    <property type="entry name" value="DUF7827"/>
    <property type="match status" value="1"/>
</dbReference>
<feature type="domain" description="DUF7827" evidence="5">
    <location>
        <begin position="491"/>
        <end position="609"/>
    </location>
</feature>
<comment type="caution">
    <text evidence="6">The sequence shown here is derived from an EMBL/GenBank/DDBJ whole genome shotgun (WGS) entry which is preliminary data.</text>
</comment>
<sequence>MKNESGAVLNDSAVIRGNRLRISATPSTETVYLAGTVDITSPAVGSDTQYTIKVNASDNDGTTASYDDTLTVTNSDLQVSSVSGSSFSPTTVDQETEYRHTYNYSVSGVDPSDSTDYSITVSNDFTVESYDLTVKNASGEVLTDSSGQGSLPTLTATSGTETVYFNGTVNLTSPAVPEGQEEETYTNGVTIDASDDDRDATATEDLTVQFVGGAEGSPRFLSAIQYLPSANSPQIEVAFSEDVSNFQSNYGLYNEEEEEITGDIVDSVSEAQGRATIELNDTYSQELTLRLDDGIVDSDGNALDNAGDKSVRFAPTVVRSGEDATVYKGSTVSIVTSSTGTGVTLQGTSDDTDNYFFSGSTGTNSRVFLFDTDGESLGEYEADIEGESTATITLRSLDLSLGIDDQNVTNLDAIEGTVSAQVSGREIRLELLDDDGDPVEGVSDRFVELSGQGEYDFSYNLEQLGLETGEYTIRATDTVTGITVESDTITVREAGDAEAVFTRSTIQEARGDVVAIPVELENTREATIRIGSQSVGYEANVTVRDGGGDDRDGRVTIYFDSYAATTYPTGSFSDENDLIQISDDDEIVSGEVSVGVSNLLDAELYPVEASIDGRLTDVGQIDLRPRETIAIRTWTAPRNRYGNLDAPEDVREGTDENWVTRDSEIAFGDAVLYEIRATGLEGALDARGEDTVTSEFYSFANGSKASPAAQFTVEQQDPGPNRDPLVLQLNASNSRVIADSENDTYYVVTRTGEFGPSGVRDEDNDGAIDPGENDYGSIDDEDDLRASFTVFGDDENDLDLTEGGDDEVVETTLSLTQAELTMNEPFNVTAASGQEVFGEATVAPGTELSIRVRSADGVRPAFLKTASTTVDADGQFLVTLSFNDTEPGDDYTITVSDTGPASDLEVDGTVQAVIPTATTDTPEETTISTTTTTATPTDTTSPPTSATTTTEIPTVQTPTTTPGFGAVAAVVALLAAALLALRRERDD</sequence>
<name>A0ABD5MI70_9EURY</name>
<evidence type="ECO:0000313" key="7">
    <source>
        <dbReference type="Proteomes" id="UP001570511"/>
    </source>
</evidence>
<dbReference type="AlphaFoldDB" id="A0ABD5MI70"/>
<gene>
    <name evidence="6" type="ORF">OS889_14330</name>
</gene>
<dbReference type="EMBL" id="JBGNYA010000001">
    <property type="protein sequence ID" value="MFA1612173.1"/>
    <property type="molecule type" value="Genomic_DNA"/>
</dbReference>
<dbReference type="NCBIfam" id="NF045517">
    <property type="entry name" value="halo_surf_dom"/>
    <property type="match status" value="1"/>
</dbReference>
<feature type="transmembrane region" description="Helical" evidence="3">
    <location>
        <begin position="963"/>
        <end position="981"/>
    </location>
</feature>
<keyword evidence="3" id="KW-1133">Transmembrane helix</keyword>